<dbReference type="SUPFAM" id="SSF52980">
    <property type="entry name" value="Restriction endonuclease-like"/>
    <property type="match status" value="1"/>
</dbReference>
<dbReference type="NCBIfam" id="NF009150">
    <property type="entry name" value="PRK12497.1-3"/>
    <property type="match status" value="1"/>
</dbReference>
<dbReference type="InterPro" id="IPR011335">
    <property type="entry name" value="Restrct_endonuc-II-like"/>
</dbReference>
<dbReference type="Gene3D" id="3.40.1350.10">
    <property type="match status" value="1"/>
</dbReference>
<evidence type="ECO:0000313" key="4">
    <source>
        <dbReference type="Proteomes" id="UP001168528"/>
    </source>
</evidence>
<dbReference type="HAMAP" id="MF_00048">
    <property type="entry name" value="UPF0102"/>
    <property type="match status" value="1"/>
</dbReference>
<keyword evidence="4" id="KW-1185">Reference proteome</keyword>
<dbReference type="Proteomes" id="UP001168528">
    <property type="component" value="Unassembled WGS sequence"/>
</dbReference>
<dbReference type="Pfam" id="PF02021">
    <property type="entry name" value="UPF0102"/>
    <property type="match status" value="1"/>
</dbReference>
<dbReference type="PANTHER" id="PTHR34039">
    <property type="entry name" value="UPF0102 PROTEIN YRAN"/>
    <property type="match status" value="1"/>
</dbReference>
<protein>
    <recommendedName>
        <fullName evidence="2">UPF0102 protein Q0590_20200</fullName>
    </recommendedName>
</protein>
<comment type="caution">
    <text evidence="3">The sequence shown here is derived from an EMBL/GenBank/DDBJ whole genome shotgun (WGS) entry which is preliminary data.</text>
</comment>
<gene>
    <name evidence="3" type="ORF">Q0590_20200</name>
</gene>
<reference evidence="3" key="1">
    <citation type="submission" date="2023-07" db="EMBL/GenBank/DDBJ databases">
        <title>The genome sequence of Rhodocytophaga aerolata KACC 12507.</title>
        <authorList>
            <person name="Zhang X."/>
        </authorList>
    </citation>
    <scope>NUCLEOTIDE SEQUENCE</scope>
    <source>
        <strain evidence="3">KACC 12507</strain>
    </source>
</reference>
<evidence type="ECO:0000313" key="3">
    <source>
        <dbReference type="EMBL" id="MDO1448610.1"/>
    </source>
</evidence>
<accession>A0ABT8R948</accession>
<comment type="similarity">
    <text evidence="1 2">Belongs to the UPF0102 family.</text>
</comment>
<dbReference type="RefSeq" id="WP_302039411.1">
    <property type="nucleotide sequence ID" value="NZ_JAUKPO010000012.1"/>
</dbReference>
<sequence>MYKNHLTGRYGEQRAADFLVEKGYTILEKNFRYKKAEIDLIVRKDKLLVFVEVKTRTNLEFGEPEEAVSKNKIRVILAGAEEYVKQVGWFHDIRFDIIAIHSQNPPQILHIEDAFY</sequence>
<dbReference type="CDD" id="cd20736">
    <property type="entry name" value="PoNe_Nuclease"/>
    <property type="match status" value="1"/>
</dbReference>
<dbReference type="InterPro" id="IPR003509">
    <property type="entry name" value="UPF0102_YraN-like"/>
</dbReference>
<name>A0ABT8R948_9BACT</name>
<proteinExistence type="inferred from homology"/>
<evidence type="ECO:0000256" key="1">
    <source>
        <dbReference type="ARBA" id="ARBA00006738"/>
    </source>
</evidence>
<organism evidence="3 4">
    <name type="scientific">Rhodocytophaga aerolata</name>
    <dbReference type="NCBI Taxonomy" id="455078"/>
    <lineage>
        <taxon>Bacteria</taxon>
        <taxon>Pseudomonadati</taxon>
        <taxon>Bacteroidota</taxon>
        <taxon>Cytophagia</taxon>
        <taxon>Cytophagales</taxon>
        <taxon>Rhodocytophagaceae</taxon>
        <taxon>Rhodocytophaga</taxon>
    </lineage>
</organism>
<dbReference type="InterPro" id="IPR011856">
    <property type="entry name" value="tRNA_endonuc-like_dom_sf"/>
</dbReference>
<dbReference type="EMBL" id="JAUKPO010000012">
    <property type="protein sequence ID" value="MDO1448610.1"/>
    <property type="molecule type" value="Genomic_DNA"/>
</dbReference>
<evidence type="ECO:0000256" key="2">
    <source>
        <dbReference type="HAMAP-Rule" id="MF_00048"/>
    </source>
</evidence>
<dbReference type="PANTHER" id="PTHR34039:SF1">
    <property type="entry name" value="UPF0102 PROTEIN YRAN"/>
    <property type="match status" value="1"/>
</dbReference>
<dbReference type="NCBIfam" id="NF009154">
    <property type="entry name" value="PRK12497.3-3"/>
    <property type="match status" value="1"/>
</dbReference>